<gene>
    <name evidence="7" type="ORF">ACIB24_01175</name>
</gene>
<proteinExistence type="predicted"/>
<dbReference type="Pfam" id="PF02518">
    <property type="entry name" value="HATPase_c"/>
    <property type="match status" value="1"/>
</dbReference>
<dbReference type="EMBL" id="JBITLV010000001">
    <property type="protein sequence ID" value="MFI7585669.1"/>
    <property type="molecule type" value="Genomic_DNA"/>
</dbReference>
<dbReference type="InterPro" id="IPR036890">
    <property type="entry name" value="HATPase_C_sf"/>
</dbReference>
<sequence>MTVIENQTERKLTPDELRTLFLFEALNPEQLDWLAEHGTVETHAAGSPVYREGEPATCFFVLLAGTLSMHRDVDGTDVELNRSDYRGSYSGATRAWLTSSTEETYVGSMTAVTECDFLVFDAPEIGDKLREWFPMAIHLLEGLYLGLRNSESLVGQRQRLTALGRLTAGLTHELNNPAAAAVRATATLRERWAGMRHKLAGLASGKLDPEVLMCLSGLQEEAIEKAAKAPDLTPLQASDLEDEITDWFDDRGITNGWQMASVYAAGSLGAEWLDDVASKVPERHLESGLRWIAYSLESEQLMGEIEDSTTRISQLVEAAKQYSQLDRAENQLADLHIGLKSTLTMLGTKLSGLTLEKDFDRSLPRVPIFAAELNQVWTNIIDNAVQAMHGDGTLSLRTYPDGEYACVEIGNTGPQIPPDIQKKIFEPFFTTKPVGEGTGLGLDISYRIVTQRHRGDIRVASTPEKTTFTVCLPLGDEREPAPAE</sequence>
<keyword evidence="7" id="KW-0067">ATP-binding</keyword>
<dbReference type="SMART" id="SM00387">
    <property type="entry name" value="HATPase_c"/>
    <property type="match status" value="1"/>
</dbReference>
<comment type="catalytic activity">
    <reaction evidence="1">
        <text>ATP + protein L-histidine = ADP + protein N-phospho-L-histidine.</text>
        <dbReference type="EC" id="2.7.13.3"/>
    </reaction>
</comment>
<comment type="caution">
    <text evidence="7">The sequence shown here is derived from an EMBL/GenBank/DDBJ whole genome shotgun (WGS) entry which is preliminary data.</text>
</comment>
<keyword evidence="7" id="KW-0547">Nucleotide-binding</keyword>
<keyword evidence="8" id="KW-1185">Reference proteome</keyword>
<keyword evidence="3" id="KW-0418">Kinase</keyword>
<evidence type="ECO:0000313" key="7">
    <source>
        <dbReference type="EMBL" id="MFI7585669.1"/>
    </source>
</evidence>
<dbReference type="EC" id="2.7.13.3" evidence="2"/>
<organism evidence="7 8">
    <name type="scientific">Spongisporangium articulatum</name>
    <dbReference type="NCBI Taxonomy" id="3362603"/>
    <lineage>
        <taxon>Bacteria</taxon>
        <taxon>Bacillati</taxon>
        <taxon>Actinomycetota</taxon>
        <taxon>Actinomycetes</taxon>
        <taxon>Kineosporiales</taxon>
        <taxon>Kineosporiaceae</taxon>
        <taxon>Spongisporangium</taxon>
    </lineage>
</organism>
<feature type="domain" description="Cyclic nucleotide-binding" evidence="5">
    <location>
        <begin position="22"/>
        <end position="121"/>
    </location>
</feature>
<dbReference type="InterPro" id="IPR000595">
    <property type="entry name" value="cNMP-bd_dom"/>
</dbReference>
<dbReference type="InterPro" id="IPR003594">
    <property type="entry name" value="HATPase_dom"/>
</dbReference>
<dbReference type="GO" id="GO:0005524">
    <property type="term" value="F:ATP binding"/>
    <property type="evidence" value="ECO:0007669"/>
    <property type="project" value="UniProtKB-KW"/>
</dbReference>
<evidence type="ECO:0000256" key="2">
    <source>
        <dbReference type="ARBA" id="ARBA00012438"/>
    </source>
</evidence>
<dbReference type="InterPro" id="IPR005467">
    <property type="entry name" value="His_kinase_dom"/>
</dbReference>
<dbReference type="Pfam" id="PF00027">
    <property type="entry name" value="cNMP_binding"/>
    <property type="match status" value="1"/>
</dbReference>
<dbReference type="CDD" id="cd00038">
    <property type="entry name" value="CAP_ED"/>
    <property type="match status" value="1"/>
</dbReference>
<dbReference type="InterPro" id="IPR014710">
    <property type="entry name" value="RmlC-like_jellyroll"/>
</dbReference>
<evidence type="ECO:0000256" key="1">
    <source>
        <dbReference type="ARBA" id="ARBA00000085"/>
    </source>
</evidence>
<dbReference type="Gene3D" id="3.30.565.10">
    <property type="entry name" value="Histidine kinase-like ATPase, C-terminal domain"/>
    <property type="match status" value="1"/>
</dbReference>
<keyword evidence="4" id="KW-0902">Two-component regulatory system</keyword>
<evidence type="ECO:0000259" key="6">
    <source>
        <dbReference type="PROSITE" id="PS50109"/>
    </source>
</evidence>
<accession>A0ABW8AH46</accession>
<reference evidence="7 8" key="1">
    <citation type="submission" date="2024-10" db="EMBL/GenBank/DDBJ databases">
        <title>The Natural Products Discovery Center: Release of the First 8490 Sequenced Strains for Exploring Actinobacteria Biosynthetic Diversity.</title>
        <authorList>
            <person name="Kalkreuter E."/>
            <person name="Kautsar S.A."/>
            <person name="Yang D."/>
            <person name="Bader C.D."/>
            <person name="Teijaro C.N."/>
            <person name="Fluegel L."/>
            <person name="Davis C.M."/>
            <person name="Simpson J.R."/>
            <person name="Lauterbach L."/>
            <person name="Steele A.D."/>
            <person name="Gui C."/>
            <person name="Meng S."/>
            <person name="Li G."/>
            <person name="Viehrig K."/>
            <person name="Ye F."/>
            <person name="Su P."/>
            <person name="Kiefer A.F."/>
            <person name="Nichols A."/>
            <person name="Cepeda A.J."/>
            <person name="Yan W."/>
            <person name="Fan B."/>
            <person name="Jiang Y."/>
            <person name="Adhikari A."/>
            <person name="Zheng C.-J."/>
            <person name="Schuster L."/>
            <person name="Cowan T.M."/>
            <person name="Smanski M.J."/>
            <person name="Chevrette M.G."/>
            <person name="De Carvalho L.P.S."/>
            <person name="Shen B."/>
        </authorList>
    </citation>
    <scope>NUCLEOTIDE SEQUENCE [LARGE SCALE GENOMIC DNA]</scope>
    <source>
        <strain evidence="7 8">NPDC049639</strain>
    </source>
</reference>
<dbReference type="InterPro" id="IPR004358">
    <property type="entry name" value="Sig_transdc_His_kin-like_C"/>
</dbReference>
<evidence type="ECO:0000313" key="8">
    <source>
        <dbReference type="Proteomes" id="UP001612915"/>
    </source>
</evidence>
<dbReference type="PRINTS" id="PR00344">
    <property type="entry name" value="BCTRLSENSOR"/>
</dbReference>
<keyword evidence="3" id="KW-0808">Transferase</keyword>
<dbReference type="PANTHER" id="PTHR43065">
    <property type="entry name" value="SENSOR HISTIDINE KINASE"/>
    <property type="match status" value="1"/>
</dbReference>
<dbReference type="RefSeq" id="WP_398273950.1">
    <property type="nucleotide sequence ID" value="NZ_JBITLV010000001.1"/>
</dbReference>
<evidence type="ECO:0000259" key="5">
    <source>
        <dbReference type="PROSITE" id="PS50042"/>
    </source>
</evidence>
<dbReference type="Proteomes" id="UP001612915">
    <property type="component" value="Unassembled WGS sequence"/>
</dbReference>
<dbReference type="Gene3D" id="1.10.287.130">
    <property type="match status" value="1"/>
</dbReference>
<feature type="domain" description="Histidine kinase" evidence="6">
    <location>
        <begin position="297"/>
        <end position="476"/>
    </location>
</feature>
<dbReference type="PROSITE" id="PS50042">
    <property type="entry name" value="CNMP_BINDING_3"/>
    <property type="match status" value="1"/>
</dbReference>
<name>A0ABW8AH46_9ACTN</name>
<dbReference type="SUPFAM" id="SSF51206">
    <property type="entry name" value="cAMP-binding domain-like"/>
    <property type="match status" value="1"/>
</dbReference>
<evidence type="ECO:0000256" key="3">
    <source>
        <dbReference type="ARBA" id="ARBA00022777"/>
    </source>
</evidence>
<dbReference type="Gene3D" id="2.60.120.10">
    <property type="entry name" value="Jelly Rolls"/>
    <property type="match status" value="1"/>
</dbReference>
<protein>
    <recommendedName>
        <fullName evidence="2">histidine kinase</fullName>
        <ecNumber evidence="2">2.7.13.3</ecNumber>
    </recommendedName>
</protein>
<dbReference type="PANTHER" id="PTHR43065:SF48">
    <property type="entry name" value="HISTIDINE KINASE"/>
    <property type="match status" value="1"/>
</dbReference>
<evidence type="ECO:0000256" key="4">
    <source>
        <dbReference type="ARBA" id="ARBA00023012"/>
    </source>
</evidence>
<dbReference type="InterPro" id="IPR018490">
    <property type="entry name" value="cNMP-bd_dom_sf"/>
</dbReference>
<dbReference type="SUPFAM" id="SSF55874">
    <property type="entry name" value="ATPase domain of HSP90 chaperone/DNA topoisomerase II/histidine kinase"/>
    <property type="match status" value="1"/>
</dbReference>
<dbReference type="PROSITE" id="PS50109">
    <property type="entry name" value="HIS_KIN"/>
    <property type="match status" value="1"/>
</dbReference>